<keyword evidence="2" id="KW-1185">Reference proteome</keyword>
<gene>
    <name evidence="1" type="ORF">E2C01_011091</name>
</gene>
<accession>A0A5B7DAG7</accession>
<evidence type="ECO:0000313" key="1">
    <source>
        <dbReference type="EMBL" id="MPC18213.1"/>
    </source>
</evidence>
<protein>
    <submittedName>
        <fullName evidence="1">Uncharacterized protein</fullName>
    </submittedName>
</protein>
<name>A0A5B7DAG7_PORTR</name>
<reference evidence="1 2" key="1">
    <citation type="submission" date="2019-05" db="EMBL/GenBank/DDBJ databases">
        <title>Another draft genome of Portunus trituberculatus and its Hox gene families provides insights of decapod evolution.</title>
        <authorList>
            <person name="Jeong J.-H."/>
            <person name="Song I."/>
            <person name="Kim S."/>
            <person name="Choi T."/>
            <person name="Kim D."/>
            <person name="Ryu S."/>
            <person name="Kim W."/>
        </authorList>
    </citation>
    <scope>NUCLEOTIDE SEQUENCE [LARGE SCALE GENOMIC DNA]</scope>
    <source>
        <tissue evidence="1">Muscle</tissue>
    </source>
</reference>
<dbReference type="EMBL" id="VSRR010000658">
    <property type="protein sequence ID" value="MPC18213.1"/>
    <property type="molecule type" value="Genomic_DNA"/>
</dbReference>
<dbReference type="Proteomes" id="UP000324222">
    <property type="component" value="Unassembled WGS sequence"/>
</dbReference>
<comment type="caution">
    <text evidence="1">The sequence shown here is derived from an EMBL/GenBank/DDBJ whole genome shotgun (WGS) entry which is preliminary data.</text>
</comment>
<evidence type="ECO:0000313" key="2">
    <source>
        <dbReference type="Proteomes" id="UP000324222"/>
    </source>
</evidence>
<proteinExistence type="predicted"/>
<dbReference type="AlphaFoldDB" id="A0A5B7DAG7"/>
<sequence>MSQPTFTLGDLRAAVDRVCFVHNSVPSISWWLWKTLPITLRTERDKKETRGLRDKVMGQGLGCTAKVDDQLVLINLCHLAVSVQGSFIMTVTYSQLPWRTQYKDDNDEFRKQR</sequence>
<organism evidence="1 2">
    <name type="scientific">Portunus trituberculatus</name>
    <name type="common">Swimming crab</name>
    <name type="synonym">Neptunus trituberculatus</name>
    <dbReference type="NCBI Taxonomy" id="210409"/>
    <lineage>
        <taxon>Eukaryota</taxon>
        <taxon>Metazoa</taxon>
        <taxon>Ecdysozoa</taxon>
        <taxon>Arthropoda</taxon>
        <taxon>Crustacea</taxon>
        <taxon>Multicrustacea</taxon>
        <taxon>Malacostraca</taxon>
        <taxon>Eumalacostraca</taxon>
        <taxon>Eucarida</taxon>
        <taxon>Decapoda</taxon>
        <taxon>Pleocyemata</taxon>
        <taxon>Brachyura</taxon>
        <taxon>Eubrachyura</taxon>
        <taxon>Portunoidea</taxon>
        <taxon>Portunidae</taxon>
        <taxon>Portuninae</taxon>
        <taxon>Portunus</taxon>
    </lineage>
</organism>